<protein>
    <submittedName>
        <fullName evidence="4">Conotoxin</fullName>
    </submittedName>
</protein>
<comment type="subcellular location">
    <subcellularLocation>
        <location evidence="1">Secreted</location>
    </subcellularLocation>
</comment>
<dbReference type="Pfam" id="PF02950">
    <property type="entry name" value="Conotoxin"/>
    <property type="match status" value="1"/>
</dbReference>
<dbReference type="AlphaFoldDB" id="A0A291C1Y5"/>
<dbReference type="GO" id="GO:0008200">
    <property type="term" value="F:ion channel inhibitor activity"/>
    <property type="evidence" value="ECO:0007669"/>
    <property type="project" value="InterPro"/>
</dbReference>
<evidence type="ECO:0000256" key="1">
    <source>
        <dbReference type="ARBA" id="ARBA00004613"/>
    </source>
</evidence>
<feature type="chain" id="PRO_5012516261" evidence="3">
    <location>
        <begin position="25"/>
        <end position="78"/>
    </location>
</feature>
<reference evidence="4" key="2">
    <citation type="submission" date="2017-07" db="EMBL/GenBank/DDBJ databases">
        <authorList>
            <person name="Sun Z.S."/>
            <person name="Albrecht U."/>
            <person name="Echele G."/>
            <person name="Lee C.C."/>
        </authorList>
    </citation>
    <scope>NUCLEOTIDE SEQUENCE</scope>
    <source>
        <strain evidence="4">M_Amz3.2</strain>
    </source>
</reference>
<keyword evidence="2" id="KW-0964">Secreted</keyword>
<dbReference type="EMBL" id="MF576586">
    <property type="protein sequence ID" value="ATF27420.1"/>
    <property type="molecule type" value="mRNA"/>
</dbReference>
<reference evidence="4" key="1">
    <citation type="journal article" date="2017" name="Genome Biol. Evol.">
        <title>Divergence of the Venom Exogene Repertoire in Two Sister Species of Turriconus.</title>
        <authorList>
            <person name="Li Q."/>
            <person name="Barghi N."/>
            <person name="Lu A."/>
            <person name="Fedosov A.E."/>
            <person name="Bandyopadhyay P.K."/>
            <person name="Lluisma A.O."/>
            <person name="Concepcion G.P."/>
            <person name="Yandell M."/>
            <person name="Olivera B.M."/>
            <person name="Safavi-Hemami H."/>
        </authorList>
    </citation>
    <scope>NUCLEOTIDE SEQUENCE</scope>
    <source>
        <strain evidence="4">M_Amz3.2</strain>
    </source>
</reference>
<dbReference type="GO" id="GO:0005576">
    <property type="term" value="C:extracellular region"/>
    <property type="evidence" value="ECO:0007669"/>
    <property type="project" value="UniProtKB-SubCell"/>
</dbReference>
<keyword evidence="3" id="KW-0732">Signal</keyword>
<dbReference type="InterPro" id="IPR004214">
    <property type="entry name" value="Conotoxin"/>
</dbReference>
<evidence type="ECO:0000256" key="3">
    <source>
        <dbReference type="SAM" id="SignalP"/>
    </source>
</evidence>
<proteinExistence type="evidence at transcript level"/>
<evidence type="ECO:0000256" key="2">
    <source>
        <dbReference type="ARBA" id="ARBA00022525"/>
    </source>
</evidence>
<accession>A0A291C1Y5</accession>
<feature type="signal peptide" evidence="3">
    <location>
        <begin position="1"/>
        <end position="24"/>
    </location>
</feature>
<organism evidence="4">
    <name type="scientific">Conus andremenezi</name>
    <dbReference type="NCBI Taxonomy" id="1077466"/>
    <lineage>
        <taxon>Eukaryota</taxon>
        <taxon>Metazoa</taxon>
        <taxon>Spiralia</taxon>
        <taxon>Lophotrochozoa</taxon>
        <taxon>Mollusca</taxon>
        <taxon>Gastropoda</taxon>
        <taxon>Caenogastropoda</taxon>
        <taxon>Neogastropoda</taxon>
        <taxon>Conoidea</taxon>
        <taxon>Conidae</taxon>
        <taxon>Conus</taxon>
        <taxon>Turriconus</taxon>
    </lineage>
</organism>
<sequence>MSKMGVVLFTFLVLFPLATLQLNADRPVERYAKNKQDLNPYKRTIILSALSGRGCCRTGSCHIGRSSYAVRQKCQCCG</sequence>
<evidence type="ECO:0000313" key="4">
    <source>
        <dbReference type="EMBL" id="ATF27420.1"/>
    </source>
</evidence>
<name>A0A291C1Y5_9COND</name>